<evidence type="ECO:0000259" key="8">
    <source>
        <dbReference type="Pfam" id="PF07282"/>
    </source>
</evidence>
<dbReference type="AlphaFoldDB" id="A0A7W4W7K4"/>
<comment type="caution">
    <text evidence="9">The sequence shown here is derived from an EMBL/GenBank/DDBJ whole genome shotgun (WGS) entry which is preliminary data.</text>
</comment>
<evidence type="ECO:0000313" key="10">
    <source>
        <dbReference type="Proteomes" id="UP000537130"/>
    </source>
</evidence>
<dbReference type="GO" id="GO:0032196">
    <property type="term" value="P:transposition"/>
    <property type="evidence" value="ECO:0007669"/>
    <property type="project" value="UniProtKB-KW"/>
</dbReference>
<evidence type="ECO:0000259" key="7">
    <source>
        <dbReference type="Pfam" id="PF01385"/>
    </source>
</evidence>
<dbReference type="EMBL" id="JACHWY010000004">
    <property type="protein sequence ID" value="MBB3048951.1"/>
    <property type="molecule type" value="Genomic_DNA"/>
</dbReference>
<feature type="domain" description="Probable transposase IS891/IS1136/IS1341" evidence="7">
    <location>
        <begin position="148"/>
        <end position="263"/>
    </location>
</feature>
<keyword evidence="4" id="KW-0238">DNA-binding</keyword>
<dbReference type="GO" id="GO:0006310">
    <property type="term" value="P:DNA recombination"/>
    <property type="evidence" value="ECO:0007669"/>
    <property type="project" value="UniProtKB-KW"/>
</dbReference>
<evidence type="ECO:0000256" key="3">
    <source>
        <dbReference type="ARBA" id="ARBA00022578"/>
    </source>
</evidence>
<dbReference type="PANTHER" id="PTHR30405:SF25">
    <property type="entry name" value="RNA-GUIDED DNA ENDONUCLEASE INSQ-RELATED"/>
    <property type="match status" value="1"/>
</dbReference>
<comment type="similarity">
    <text evidence="1">In the C-terminal section; belongs to the transposase 35 family.</text>
</comment>
<dbReference type="GO" id="GO:0003677">
    <property type="term" value="F:DNA binding"/>
    <property type="evidence" value="ECO:0007669"/>
    <property type="project" value="UniProtKB-KW"/>
</dbReference>
<dbReference type="Proteomes" id="UP000537130">
    <property type="component" value="Unassembled WGS sequence"/>
</dbReference>
<organism evidence="9 10">
    <name type="scientific">Litorivivens lipolytica</name>
    <dbReference type="NCBI Taxonomy" id="1524264"/>
    <lineage>
        <taxon>Bacteria</taxon>
        <taxon>Pseudomonadati</taxon>
        <taxon>Pseudomonadota</taxon>
        <taxon>Gammaproteobacteria</taxon>
        <taxon>Litorivivens</taxon>
    </lineage>
</organism>
<dbReference type="Pfam" id="PF01385">
    <property type="entry name" value="OrfB_IS605"/>
    <property type="match status" value="1"/>
</dbReference>
<evidence type="ECO:0000256" key="4">
    <source>
        <dbReference type="ARBA" id="ARBA00023125"/>
    </source>
</evidence>
<evidence type="ECO:0000313" key="9">
    <source>
        <dbReference type="EMBL" id="MBB3048951.1"/>
    </source>
</evidence>
<keyword evidence="5" id="KW-0233">DNA recombination</keyword>
<name>A0A7W4W7K4_9GAMM</name>
<accession>A0A7W4W7K4</accession>
<evidence type="ECO:0000256" key="1">
    <source>
        <dbReference type="ARBA" id="ARBA00008761"/>
    </source>
</evidence>
<dbReference type="InterPro" id="IPR051399">
    <property type="entry name" value="RNA-guided_DNA_endo/Transpos"/>
</dbReference>
<dbReference type="InterPro" id="IPR010095">
    <property type="entry name" value="Cas12f1-like_TNB"/>
</dbReference>
<comment type="similarity">
    <text evidence="2">In the N-terminal section; belongs to the transposase 2 family.</text>
</comment>
<protein>
    <submittedName>
        <fullName evidence="9">Putative transposase</fullName>
    </submittedName>
</protein>
<gene>
    <name evidence="9" type="ORF">FHR99_003225</name>
</gene>
<evidence type="ECO:0000256" key="5">
    <source>
        <dbReference type="ARBA" id="ARBA00023172"/>
    </source>
</evidence>
<feature type="region of interest" description="Disordered" evidence="6">
    <location>
        <begin position="375"/>
        <end position="394"/>
    </location>
</feature>
<reference evidence="9 10" key="1">
    <citation type="submission" date="2020-08" db="EMBL/GenBank/DDBJ databases">
        <title>Genomic Encyclopedia of Type Strains, Phase III (KMG-III): the genomes of soil and plant-associated and newly described type strains.</title>
        <authorList>
            <person name="Whitman W."/>
        </authorList>
    </citation>
    <scope>NUCLEOTIDE SEQUENCE [LARGE SCALE GENOMIC DNA]</scope>
    <source>
        <strain evidence="9 10">CECT 8654</strain>
    </source>
</reference>
<keyword evidence="10" id="KW-1185">Reference proteome</keyword>
<dbReference type="NCBIfam" id="TIGR01766">
    <property type="entry name" value="IS200/IS605 family accessory protein TnpB-like domain"/>
    <property type="match status" value="1"/>
</dbReference>
<dbReference type="PANTHER" id="PTHR30405">
    <property type="entry name" value="TRANSPOSASE"/>
    <property type="match status" value="1"/>
</dbReference>
<dbReference type="InterPro" id="IPR001959">
    <property type="entry name" value="Transposase"/>
</dbReference>
<dbReference type="Pfam" id="PF07282">
    <property type="entry name" value="Cas12f1-like_TNB"/>
    <property type="match status" value="1"/>
</dbReference>
<proteinExistence type="inferred from homology"/>
<keyword evidence="3" id="KW-0815">Transposition</keyword>
<evidence type="ECO:0000256" key="2">
    <source>
        <dbReference type="ARBA" id="ARBA00011044"/>
    </source>
</evidence>
<feature type="domain" description="Cas12f1-like TNB" evidence="8">
    <location>
        <begin position="290"/>
        <end position="356"/>
    </location>
</feature>
<evidence type="ECO:0000256" key="6">
    <source>
        <dbReference type="SAM" id="MobiDB-lite"/>
    </source>
</evidence>
<dbReference type="NCBIfam" id="NF040570">
    <property type="entry name" value="guided_TnpB"/>
    <property type="match status" value="1"/>
</dbReference>
<sequence length="394" mass="44934">MTELVGCARWAWNKGLDRCLKLLDSGERIPGQTAITYWVKEFRDNPEHAFLKTSYTDNLQQKLRDLSLAWQRYFDPKLEASRPVFKKKHVDSDNSIRFVNFSKYCKIDNRRVKLPGGLGWCRFRKSRNIAGKIKNCTITRNAGHWFISFQVEQKVEQLAHPSTREVGIDMGVAKFVTLSDGTSIKPLNIYRKYEQRLAKEQRRLAKKVKFSNNWRKQKQRITRLHSKIAHCRNDFLHKASTEISKNHAMIVIEDLRTKNMSRSAKGTIDAPGTNVKAKSGLNKSILDQGWYEFRRQLEYKQAWLGGDVLAVPAHHTSQTCPACDHVSPDNRKTQANFTCVQCGHQDNADRVAAINILARGRRVLACGESSLDDSMKQEPVLPREGLAPSAAIAA</sequence>